<name>A0ABW3WCA1_9RHOO</name>
<keyword evidence="1" id="KW-0449">Lipoprotein</keyword>
<dbReference type="RefSeq" id="WP_277833184.1">
    <property type="nucleotide sequence ID" value="NZ_JARQZE010000007.1"/>
</dbReference>
<reference evidence="2" key="1">
    <citation type="journal article" date="2019" name="Int. J. Syst. Evol. Microbiol.">
        <title>The Global Catalogue of Microorganisms (GCM) 10K type strain sequencing project: providing services to taxonomists for standard genome sequencing and annotation.</title>
        <authorList>
            <consortium name="The Broad Institute Genomics Platform"/>
            <consortium name="The Broad Institute Genome Sequencing Center for Infectious Disease"/>
            <person name="Wu L."/>
            <person name="Ma J."/>
        </authorList>
    </citation>
    <scope>NUCLEOTIDE SEQUENCE [LARGE SCALE GENOMIC DNA]</scope>
    <source>
        <strain evidence="2">CCUG 48884</strain>
    </source>
</reference>
<comment type="caution">
    <text evidence="1">The sequence shown here is derived from an EMBL/GenBank/DDBJ whole genome shotgun (WGS) entry which is preliminary data.</text>
</comment>
<protein>
    <submittedName>
        <fullName evidence="1">ABC-type transport auxiliary lipoprotein family protein</fullName>
    </submittedName>
</protein>
<proteinExistence type="predicted"/>
<sequence length="176" mass="18842">MALYELGLGASAAVRPALVPARIEVASPPWLETTAMQYRLAWNDPGRRRAYAESRWVSPPAAMLGLNLQRALQPAAAPGRCRLHVDVDEFIQEFATTERSHARIVLRAALYPSRSETAVAMREFSGSADASRADASAGAEALRVATDRVVAEIVAWLAALDRGEDGALNAAGRCSA</sequence>
<evidence type="ECO:0000313" key="1">
    <source>
        <dbReference type="EMBL" id="MFD1263431.1"/>
    </source>
</evidence>
<gene>
    <name evidence="1" type="ORF">ACFQ4M_07520</name>
</gene>
<dbReference type="Proteomes" id="UP001597158">
    <property type="component" value="Unassembled WGS sequence"/>
</dbReference>
<organism evidence="1 2">
    <name type="scientific">Thauera mechernichensis</name>
    <dbReference type="NCBI Taxonomy" id="82788"/>
    <lineage>
        <taxon>Bacteria</taxon>
        <taxon>Pseudomonadati</taxon>
        <taxon>Pseudomonadota</taxon>
        <taxon>Betaproteobacteria</taxon>
        <taxon>Rhodocyclales</taxon>
        <taxon>Zoogloeaceae</taxon>
        <taxon>Thauera</taxon>
    </lineage>
</organism>
<dbReference type="SUPFAM" id="SSF159594">
    <property type="entry name" value="XCC0632-like"/>
    <property type="match status" value="1"/>
</dbReference>
<evidence type="ECO:0000313" key="2">
    <source>
        <dbReference type="Proteomes" id="UP001597158"/>
    </source>
</evidence>
<keyword evidence="2" id="KW-1185">Reference proteome</keyword>
<dbReference type="EMBL" id="JBHTMC010000013">
    <property type="protein sequence ID" value="MFD1263431.1"/>
    <property type="molecule type" value="Genomic_DNA"/>
</dbReference>
<accession>A0ABW3WCA1</accession>
<dbReference type="Gene3D" id="3.40.50.10610">
    <property type="entry name" value="ABC-type transport auxiliary lipoprotein component"/>
    <property type="match status" value="1"/>
</dbReference>